<dbReference type="EMBL" id="JASAOK010000033">
    <property type="protein sequence ID" value="KAK6218529.1"/>
    <property type="molecule type" value="Genomic_DNA"/>
</dbReference>
<evidence type="ECO:0000313" key="3">
    <source>
        <dbReference type="Proteomes" id="UP001327957"/>
    </source>
</evidence>
<name>A0AAV9TF86_9PEZI</name>
<feature type="signal peptide" evidence="1">
    <location>
        <begin position="1"/>
        <end position="24"/>
    </location>
</feature>
<dbReference type="Proteomes" id="UP001327957">
    <property type="component" value="Unassembled WGS sequence"/>
</dbReference>
<sequence length="138" mass="14833">MKFSALSTATVLVSLLGQLPVADASCFHGARRVPQNMADTLATLLLTAGNAEAQGTYPKSGAYWLSSTIDNFEGGRTCLNFGIENISGHLKEISTAVAVEGLLREWVTCGNGGKTDYRDGSLNGWRFIFHMDDKGCKK</sequence>
<feature type="chain" id="PRO_5043979037" description="Small secreted protein" evidence="1">
    <location>
        <begin position="25"/>
        <end position="138"/>
    </location>
</feature>
<accession>A0AAV9TF86</accession>
<dbReference type="AlphaFoldDB" id="A0AAV9TF86"/>
<evidence type="ECO:0000313" key="2">
    <source>
        <dbReference type="EMBL" id="KAK6218529.1"/>
    </source>
</evidence>
<comment type="caution">
    <text evidence="2">The sequence shown here is derived from an EMBL/GenBank/DDBJ whole genome shotgun (WGS) entry which is preliminary data.</text>
</comment>
<reference evidence="2 3" key="1">
    <citation type="submission" date="2023-04" db="EMBL/GenBank/DDBJ databases">
        <title>Colletotrichum tabacum stain YC1 causing leaf anthracnose on Nicotiana tabacum(L.) cv.</title>
        <authorList>
            <person name="Ji Z."/>
            <person name="Wang M."/>
            <person name="Zhang J."/>
            <person name="Wang N."/>
            <person name="Zhou Z."/>
        </authorList>
    </citation>
    <scope>NUCLEOTIDE SEQUENCE [LARGE SCALE GENOMIC DNA]</scope>
    <source>
        <strain evidence="2 3">YC1</strain>
    </source>
</reference>
<proteinExistence type="predicted"/>
<organism evidence="2 3">
    <name type="scientific">Colletotrichum tabaci</name>
    <dbReference type="NCBI Taxonomy" id="1209068"/>
    <lineage>
        <taxon>Eukaryota</taxon>
        <taxon>Fungi</taxon>
        <taxon>Dikarya</taxon>
        <taxon>Ascomycota</taxon>
        <taxon>Pezizomycotina</taxon>
        <taxon>Sordariomycetes</taxon>
        <taxon>Hypocreomycetidae</taxon>
        <taxon>Glomerellales</taxon>
        <taxon>Glomerellaceae</taxon>
        <taxon>Colletotrichum</taxon>
        <taxon>Colletotrichum destructivum species complex</taxon>
    </lineage>
</organism>
<gene>
    <name evidence="2" type="ORF">QIS74_06409</name>
</gene>
<keyword evidence="1" id="KW-0732">Signal</keyword>
<keyword evidence="3" id="KW-1185">Reference proteome</keyword>
<evidence type="ECO:0008006" key="4">
    <source>
        <dbReference type="Google" id="ProtNLM"/>
    </source>
</evidence>
<evidence type="ECO:0000256" key="1">
    <source>
        <dbReference type="SAM" id="SignalP"/>
    </source>
</evidence>
<protein>
    <recommendedName>
        <fullName evidence="4">Small secreted protein</fullName>
    </recommendedName>
</protein>